<dbReference type="PROSITE" id="PS00687">
    <property type="entry name" value="ALDEHYDE_DEHYDR_GLU"/>
    <property type="match status" value="1"/>
</dbReference>
<feature type="domain" description="Aldehyde dehydrogenase" evidence="5">
    <location>
        <begin position="20"/>
        <end position="480"/>
    </location>
</feature>
<dbReference type="FunFam" id="3.40.309.10:FF:000004">
    <property type="entry name" value="Succinate-semialdehyde dehydrogenase I"/>
    <property type="match status" value="1"/>
</dbReference>
<dbReference type="InterPro" id="IPR016163">
    <property type="entry name" value="Ald_DH_C"/>
</dbReference>
<proteinExistence type="inferred from homology"/>
<dbReference type="AlphaFoldDB" id="A0A7X0RIQ3"/>
<dbReference type="SUPFAM" id="SSF53720">
    <property type="entry name" value="ALDH-like"/>
    <property type="match status" value="1"/>
</dbReference>
<feature type="active site" evidence="3">
    <location>
        <position position="257"/>
    </location>
</feature>
<keyword evidence="7" id="KW-1185">Reference proteome</keyword>
<dbReference type="InterPro" id="IPR016162">
    <property type="entry name" value="Ald_DH_N"/>
</dbReference>
<evidence type="ECO:0000313" key="7">
    <source>
        <dbReference type="Proteomes" id="UP000523955"/>
    </source>
</evidence>
<dbReference type="Pfam" id="PF00171">
    <property type="entry name" value="Aldedh"/>
    <property type="match status" value="1"/>
</dbReference>
<dbReference type="CDD" id="cd07103">
    <property type="entry name" value="ALDH_F5_SSADH_GabD"/>
    <property type="match status" value="1"/>
</dbReference>
<dbReference type="PANTHER" id="PTHR43353">
    <property type="entry name" value="SUCCINATE-SEMIALDEHYDE DEHYDROGENASE, MITOCHONDRIAL"/>
    <property type="match status" value="1"/>
</dbReference>
<protein>
    <submittedName>
        <fullName evidence="6">NAD-dependent succinate-semialdehyde dehydrogenase</fullName>
    </submittedName>
</protein>
<name>A0A7X0RIQ3_9ACTN</name>
<evidence type="ECO:0000256" key="3">
    <source>
        <dbReference type="PROSITE-ProRule" id="PRU10007"/>
    </source>
</evidence>
<comment type="similarity">
    <text evidence="1 4">Belongs to the aldehyde dehydrogenase family.</text>
</comment>
<evidence type="ECO:0000256" key="2">
    <source>
        <dbReference type="ARBA" id="ARBA00023002"/>
    </source>
</evidence>
<dbReference type="Gene3D" id="3.40.309.10">
    <property type="entry name" value="Aldehyde Dehydrogenase, Chain A, domain 2"/>
    <property type="match status" value="1"/>
</dbReference>
<dbReference type="GO" id="GO:0009450">
    <property type="term" value="P:gamma-aminobutyric acid catabolic process"/>
    <property type="evidence" value="ECO:0007669"/>
    <property type="project" value="TreeGrafter"/>
</dbReference>
<dbReference type="Gene3D" id="3.40.605.10">
    <property type="entry name" value="Aldehyde Dehydrogenase, Chain A, domain 1"/>
    <property type="match status" value="1"/>
</dbReference>
<dbReference type="InterPro" id="IPR029510">
    <property type="entry name" value="Ald_DH_CS_GLU"/>
</dbReference>
<evidence type="ECO:0000313" key="6">
    <source>
        <dbReference type="EMBL" id="MBB6628040.1"/>
    </source>
</evidence>
<gene>
    <name evidence="6" type="ORF">H5V45_11995</name>
</gene>
<dbReference type="GO" id="GO:0004777">
    <property type="term" value="F:succinate-semialdehyde dehydrogenase (NAD+) activity"/>
    <property type="evidence" value="ECO:0007669"/>
    <property type="project" value="TreeGrafter"/>
</dbReference>
<reference evidence="6 7" key="1">
    <citation type="submission" date="2020-08" db="EMBL/GenBank/DDBJ databases">
        <authorList>
            <person name="Seo M.-J."/>
        </authorList>
    </citation>
    <scope>NUCLEOTIDE SEQUENCE [LARGE SCALE GENOMIC DNA]</scope>
    <source>
        <strain evidence="6 7">KIGAM211</strain>
    </source>
</reference>
<keyword evidence="2 4" id="KW-0560">Oxidoreductase</keyword>
<comment type="caution">
    <text evidence="6">The sequence shown here is derived from an EMBL/GenBank/DDBJ whole genome shotgun (WGS) entry which is preliminary data.</text>
</comment>
<dbReference type="PANTHER" id="PTHR43353:SF5">
    <property type="entry name" value="SUCCINATE-SEMIALDEHYDE DEHYDROGENASE, MITOCHONDRIAL"/>
    <property type="match status" value="1"/>
</dbReference>
<organism evidence="6 7">
    <name type="scientific">Nocardioides luti</name>
    <dbReference type="NCBI Taxonomy" id="2761101"/>
    <lineage>
        <taxon>Bacteria</taxon>
        <taxon>Bacillati</taxon>
        <taxon>Actinomycetota</taxon>
        <taxon>Actinomycetes</taxon>
        <taxon>Propionibacteriales</taxon>
        <taxon>Nocardioidaceae</taxon>
        <taxon>Nocardioides</taxon>
    </lineage>
</organism>
<accession>A0A7X0RIQ3</accession>
<dbReference type="Proteomes" id="UP000523955">
    <property type="component" value="Unassembled WGS sequence"/>
</dbReference>
<dbReference type="InterPro" id="IPR050740">
    <property type="entry name" value="Aldehyde_DH_Superfamily"/>
</dbReference>
<evidence type="ECO:0000259" key="5">
    <source>
        <dbReference type="Pfam" id="PF00171"/>
    </source>
</evidence>
<evidence type="ECO:0000256" key="1">
    <source>
        <dbReference type="ARBA" id="ARBA00009986"/>
    </source>
</evidence>
<dbReference type="InterPro" id="IPR016161">
    <property type="entry name" value="Ald_DH/histidinol_DH"/>
</dbReference>
<dbReference type="InterPro" id="IPR015590">
    <property type="entry name" value="Aldehyde_DH_dom"/>
</dbReference>
<dbReference type="RefSeq" id="WP_185253133.1">
    <property type="nucleotide sequence ID" value="NZ_JACKXE010000001.1"/>
</dbReference>
<evidence type="ECO:0000256" key="4">
    <source>
        <dbReference type="RuleBase" id="RU003345"/>
    </source>
</evidence>
<dbReference type="FunFam" id="3.40.605.10:FF:000005">
    <property type="entry name" value="Succinate-semialdehyde dehydrogenase I"/>
    <property type="match status" value="1"/>
</dbReference>
<sequence>MEPLDLLAPDHRGLLIGGAWRAADGDDRFEVTDPADGSVITDVANASVADAVEALDAAVEAQAAWARTAPRERGEILRTAFELVTERADDFARLMSLEMGKTVAEARGEVGYGIEFFRWYAEEAVRIHGRWMQAPAGGSRLLTIKKPVGPCLFVTPWNFPLAMGTRKIGPAIAAGCTMVVKPAHQTPLTMLALAAVLAEAGLPDGVLNVVPSTRAGEISEALMGDDRLRKVSFTGSTNVGKVLVRQSADQLQRVSMELGGNAPFLVFEDADVDAAVDGAMVAKMRNMGEACTAANRFLVHSSLAGEFAEKLGARMSALTLGRGQDEGVDVGPLIDEKAVDNVGRLVADAVQDGATVVCGGEKPDGPGWFYPPTVLLDVPVDAAINVEEIFGPVAPITTFDTEDEAVARANATEYGLASYVYTRDLARTIRMAEALDFGMVGINTGLISNPAAPFGGVKASGFGREGGFEGIEEYLETTYVALPAG</sequence>
<dbReference type="EMBL" id="JACKXE010000001">
    <property type="protein sequence ID" value="MBB6628040.1"/>
    <property type="molecule type" value="Genomic_DNA"/>
</dbReference>